<keyword evidence="1 7" id="KW-0723">Serine/threonine-protein kinase</keyword>
<keyword evidence="2 7" id="KW-0808">Transferase</keyword>
<evidence type="ECO:0000313" key="7">
    <source>
        <dbReference type="EMBL" id="PRQ28678.1"/>
    </source>
</evidence>
<evidence type="ECO:0000256" key="6">
    <source>
        <dbReference type="SAM" id="Phobius"/>
    </source>
</evidence>
<dbReference type="GO" id="GO:0004674">
    <property type="term" value="F:protein serine/threonine kinase activity"/>
    <property type="evidence" value="ECO:0007669"/>
    <property type="project" value="UniProtKB-KW"/>
</dbReference>
<keyword evidence="5" id="KW-0067">ATP-binding</keyword>
<keyword evidence="4 7" id="KW-0418">Kinase</keyword>
<name>A0A2P6Q3B3_ROSCH</name>
<keyword evidence="3" id="KW-0547">Nucleotide-binding</keyword>
<sequence length="163" mass="18124">MEQRKLDRGCVRQTKLLCKSHTSKSVSLIEEKVTLRESHELLSRDLIDIQEVPSGGVDLFICLAHSGDMENQIKLTASLAAICFISILAVILFGLHRRHPQGKGLDFVDEELAKGYSLTEVRCIHIGLLCVQDDAANRPTMPEVVFMLSSETDAPQPKQPVFP</sequence>
<dbReference type="Gramene" id="PRQ28678">
    <property type="protein sequence ID" value="PRQ28678"/>
    <property type="gene ID" value="RchiOBHm_Chr5g0005581"/>
</dbReference>
<dbReference type="AlphaFoldDB" id="A0A2P6Q3B3"/>
<reference evidence="7 8" key="1">
    <citation type="journal article" date="2018" name="Nat. Genet.">
        <title>The Rosa genome provides new insights in the design of modern roses.</title>
        <authorList>
            <person name="Bendahmane M."/>
        </authorList>
    </citation>
    <scope>NUCLEOTIDE SEQUENCE [LARGE SCALE GENOMIC DNA]</scope>
    <source>
        <strain evidence="8">cv. Old Blush</strain>
    </source>
</reference>
<protein>
    <submittedName>
        <fullName evidence="7">Putative non-specific serine/threonine protein kinase</fullName>
        <ecNumber evidence="7">2.7.11.1</ecNumber>
    </submittedName>
</protein>
<evidence type="ECO:0000256" key="3">
    <source>
        <dbReference type="ARBA" id="ARBA00022741"/>
    </source>
</evidence>
<dbReference type="GO" id="GO:0005524">
    <property type="term" value="F:ATP binding"/>
    <property type="evidence" value="ECO:0007669"/>
    <property type="project" value="UniProtKB-KW"/>
</dbReference>
<evidence type="ECO:0000313" key="8">
    <source>
        <dbReference type="Proteomes" id="UP000238479"/>
    </source>
</evidence>
<dbReference type="EMBL" id="PDCK01000043">
    <property type="protein sequence ID" value="PRQ28678.1"/>
    <property type="molecule type" value="Genomic_DNA"/>
</dbReference>
<gene>
    <name evidence="7" type="ORF">RchiOBHm_Chr5g0005581</name>
</gene>
<keyword evidence="6" id="KW-1133">Transmembrane helix</keyword>
<comment type="caution">
    <text evidence="7">The sequence shown here is derived from an EMBL/GenBank/DDBJ whole genome shotgun (WGS) entry which is preliminary data.</text>
</comment>
<keyword evidence="6" id="KW-0472">Membrane</keyword>
<dbReference type="STRING" id="74649.A0A2P6Q3B3"/>
<dbReference type="GO" id="GO:0005886">
    <property type="term" value="C:plasma membrane"/>
    <property type="evidence" value="ECO:0007669"/>
    <property type="project" value="TreeGrafter"/>
</dbReference>
<dbReference type="EC" id="2.7.11.1" evidence="7"/>
<keyword evidence="8" id="KW-1185">Reference proteome</keyword>
<dbReference type="PANTHER" id="PTHR27002:SF422">
    <property type="entry name" value="RECEPTOR-LIKE SERINE_THREONINE-PROTEIN KINASE"/>
    <property type="match status" value="1"/>
</dbReference>
<organism evidence="7 8">
    <name type="scientific">Rosa chinensis</name>
    <name type="common">China rose</name>
    <dbReference type="NCBI Taxonomy" id="74649"/>
    <lineage>
        <taxon>Eukaryota</taxon>
        <taxon>Viridiplantae</taxon>
        <taxon>Streptophyta</taxon>
        <taxon>Embryophyta</taxon>
        <taxon>Tracheophyta</taxon>
        <taxon>Spermatophyta</taxon>
        <taxon>Magnoliopsida</taxon>
        <taxon>eudicotyledons</taxon>
        <taxon>Gunneridae</taxon>
        <taxon>Pentapetalae</taxon>
        <taxon>rosids</taxon>
        <taxon>fabids</taxon>
        <taxon>Rosales</taxon>
        <taxon>Rosaceae</taxon>
        <taxon>Rosoideae</taxon>
        <taxon>Rosoideae incertae sedis</taxon>
        <taxon>Rosa</taxon>
    </lineage>
</organism>
<evidence type="ECO:0000256" key="5">
    <source>
        <dbReference type="ARBA" id="ARBA00022840"/>
    </source>
</evidence>
<keyword evidence="6" id="KW-0812">Transmembrane</keyword>
<evidence type="ECO:0000256" key="2">
    <source>
        <dbReference type="ARBA" id="ARBA00022679"/>
    </source>
</evidence>
<dbReference type="PANTHER" id="PTHR27002">
    <property type="entry name" value="RECEPTOR-LIKE SERINE/THREONINE-PROTEIN KINASE SD1-8"/>
    <property type="match status" value="1"/>
</dbReference>
<evidence type="ECO:0000256" key="4">
    <source>
        <dbReference type="ARBA" id="ARBA00022777"/>
    </source>
</evidence>
<dbReference type="Proteomes" id="UP000238479">
    <property type="component" value="Chromosome 5"/>
</dbReference>
<feature type="transmembrane region" description="Helical" evidence="6">
    <location>
        <begin position="75"/>
        <end position="95"/>
    </location>
</feature>
<evidence type="ECO:0000256" key="1">
    <source>
        <dbReference type="ARBA" id="ARBA00022527"/>
    </source>
</evidence>
<proteinExistence type="predicted"/>
<accession>A0A2P6Q3B3</accession>